<keyword evidence="6 8" id="KW-1133">Transmembrane helix</keyword>
<comment type="caution">
    <text evidence="10">The sequence shown here is derived from an EMBL/GenBank/DDBJ whole genome shotgun (WGS) entry which is preliminary data.</text>
</comment>
<gene>
    <name evidence="10" type="ORF">ATO12_16910</name>
</gene>
<evidence type="ECO:0000259" key="9">
    <source>
        <dbReference type="PROSITE" id="PS51012"/>
    </source>
</evidence>
<dbReference type="Pfam" id="PF12698">
    <property type="entry name" value="ABC2_membrane_3"/>
    <property type="match status" value="1"/>
</dbReference>
<dbReference type="InterPro" id="IPR051449">
    <property type="entry name" value="ABC-2_transporter_component"/>
</dbReference>
<evidence type="ECO:0000256" key="7">
    <source>
        <dbReference type="ARBA" id="ARBA00023136"/>
    </source>
</evidence>
<dbReference type="PANTHER" id="PTHR30294">
    <property type="entry name" value="MEMBRANE COMPONENT OF ABC TRANSPORTER YHHJ-RELATED"/>
    <property type="match status" value="1"/>
</dbReference>
<accession>A0A023BUB4</accession>
<name>A0A023BUB4_9FLAO</name>
<dbReference type="InterPro" id="IPR013525">
    <property type="entry name" value="ABC2_TM"/>
</dbReference>
<evidence type="ECO:0000256" key="2">
    <source>
        <dbReference type="ARBA" id="ARBA00007783"/>
    </source>
</evidence>
<dbReference type="EMBL" id="AQRA01000005">
    <property type="protein sequence ID" value="EZH73617.1"/>
    <property type="molecule type" value="Genomic_DNA"/>
</dbReference>
<dbReference type="PANTHER" id="PTHR30294:SF38">
    <property type="entry name" value="TRANSPORT PERMEASE PROTEIN"/>
    <property type="match status" value="1"/>
</dbReference>
<dbReference type="GO" id="GO:0140359">
    <property type="term" value="F:ABC-type transporter activity"/>
    <property type="evidence" value="ECO:0007669"/>
    <property type="project" value="InterPro"/>
</dbReference>
<keyword evidence="5 8" id="KW-0812">Transmembrane</keyword>
<feature type="transmembrane region" description="Helical" evidence="8">
    <location>
        <begin position="272"/>
        <end position="293"/>
    </location>
</feature>
<feature type="domain" description="ABC transmembrane type-2" evidence="9">
    <location>
        <begin position="163"/>
        <end position="419"/>
    </location>
</feature>
<dbReference type="GO" id="GO:0005886">
    <property type="term" value="C:plasma membrane"/>
    <property type="evidence" value="ECO:0007669"/>
    <property type="project" value="UniProtKB-SubCell"/>
</dbReference>
<organism evidence="10 11">
    <name type="scientific">Aquimarina atlantica</name>
    <dbReference type="NCBI Taxonomy" id="1317122"/>
    <lineage>
        <taxon>Bacteria</taxon>
        <taxon>Pseudomonadati</taxon>
        <taxon>Bacteroidota</taxon>
        <taxon>Flavobacteriia</taxon>
        <taxon>Flavobacteriales</taxon>
        <taxon>Flavobacteriaceae</taxon>
        <taxon>Aquimarina</taxon>
    </lineage>
</organism>
<dbReference type="PROSITE" id="PS51012">
    <property type="entry name" value="ABC_TM2"/>
    <property type="match status" value="1"/>
</dbReference>
<evidence type="ECO:0000256" key="8">
    <source>
        <dbReference type="SAM" id="Phobius"/>
    </source>
</evidence>
<evidence type="ECO:0000256" key="4">
    <source>
        <dbReference type="ARBA" id="ARBA00022475"/>
    </source>
</evidence>
<keyword evidence="7 8" id="KW-0472">Membrane</keyword>
<keyword evidence="11" id="KW-1185">Reference proteome</keyword>
<evidence type="ECO:0000256" key="1">
    <source>
        <dbReference type="ARBA" id="ARBA00004651"/>
    </source>
</evidence>
<evidence type="ECO:0000256" key="5">
    <source>
        <dbReference type="ARBA" id="ARBA00022692"/>
    </source>
</evidence>
<dbReference type="OrthoDB" id="266913at2"/>
<sequence length="422" mass="47119">MHKLWASTYKEFLLLTRDIGGIAILFVMPIVLIITITIIQDSSFKTISDTKIPILLVNNDNGHVSETIISSLTESNTFEVIQKDNEQEARNLVFKGNYQLSIIIPEKLSSDLEKKVNQNVEGILSKFGLEEEKEARPEETILNKEVRLYFDPATQLTFKSSVKNGIDKMISKIETQSIYKAFHEQVAEDDTEAIFETDNFISFKEIVPKQGDKEIIPNSAQHNVPAWTLFAIFFIIVPLSINIVKEKNQGTFVRLRTNPVSYAVVLGGKTTVYLAVCLIQFTLMLAIGVFLFPKLGLPTLDVSGRILNLFIVAFFAGLAAIGLGLLLGTIAKTQEQSAPFGATFVVILAALGGVWVPVFVMPKFMQLLSNISPMNWGLNAFYDVFLRNASFKEIVPEIILLLLFFIITALISIVYNEKKNAV</sequence>
<dbReference type="AlphaFoldDB" id="A0A023BUB4"/>
<feature type="transmembrane region" description="Helical" evidence="8">
    <location>
        <begin position="224"/>
        <end position="244"/>
    </location>
</feature>
<comment type="subcellular location">
    <subcellularLocation>
        <location evidence="1">Cell membrane</location>
        <topology evidence="1">Multi-pass membrane protein</topology>
    </subcellularLocation>
</comment>
<keyword evidence="4" id="KW-1003">Cell membrane</keyword>
<proteinExistence type="inferred from homology"/>
<dbReference type="eggNOG" id="COG0842">
    <property type="taxonomic scope" value="Bacteria"/>
</dbReference>
<dbReference type="Gene3D" id="3.40.1710.10">
    <property type="entry name" value="abc type-2 transporter like domain"/>
    <property type="match status" value="1"/>
</dbReference>
<feature type="transmembrane region" description="Helical" evidence="8">
    <location>
        <begin position="394"/>
        <end position="415"/>
    </location>
</feature>
<evidence type="ECO:0000313" key="11">
    <source>
        <dbReference type="Proteomes" id="UP000023541"/>
    </source>
</evidence>
<evidence type="ECO:0000313" key="10">
    <source>
        <dbReference type="EMBL" id="EZH73617.1"/>
    </source>
</evidence>
<protein>
    <submittedName>
        <fullName evidence="10">ABC transporter</fullName>
    </submittedName>
</protein>
<evidence type="ECO:0000256" key="3">
    <source>
        <dbReference type="ARBA" id="ARBA00022448"/>
    </source>
</evidence>
<dbReference type="RefSeq" id="WP_034242347.1">
    <property type="nucleotide sequence ID" value="NZ_AQRA01000005.1"/>
</dbReference>
<feature type="transmembrane region" description="Helical" evidence="8">
    <location>
        <begin position="340"/>
        <end position="360"/>
    </location>
</feature>
<dbReference type="Proteomes" id="UP000023541">
    <property type="component" value="Unassembled WGS sequence"/>
</dbReference>
<feature type="transmembrane region" description="Helical" evidence="8">
    <location>
        <begin position="305"/>
        <end position="328"/>
    </location>
</feature>
<feature type="transmembrane region" description="Helical" evidence="8">
    <location>
        <begin position="12"/>
        <end position="39"/>
    </location>
</feature>
<dbReference type="STRING" id="1317122.ATO12_16910"/>
<keyword evidence="3" id="KW-0813">Transport</keyword>
<dbReference type="InterPro" id="IPR047817">
    <property type="entry name" value="ABC2_TM_bact-type"/>
</dbReference>
<evidence type="ECO:0000256" key="6">
    <source>
        <dbReference type="ARBA" id="ARBA00022989"/>
    </source>
</evidence>
<reference evidence="10 11" key="1">
    <citation type="submission" date="2014-04" db="EMBL/GenBank/DDBJ databases">
        <title>Aquimarina sp. 22II-S11-z7 Genome Sequencing.</title>
        <authorList>
            <person name="Lai Q."/>
        </authorList>
    </citation>
    <scope>NUCLEOTIDE SEQUENCE [LARGE SCALE GENOMIC DNA]</scope>
    <source>
        <strain evidence="10 11">22II-S11-z7</strain>
    </source>
</reference>
<comment type="similarity">
    <text evidence="2">Belongs to the ABC-2 integral membrane protein family.</text>
</comment>